<dbReference type="SUPFAM" id="SSF53474">
    <property type="entry name" value="alpha/beta-Hydrolases"/>
    <property type="match status" value="1"/>
</dbReference>
<accession>A0A8H8U154</accession>
<dbReference type="InterPro" id="IPR052374">
    <property type="entry name" value="SERAC1"/>
</dbReference>
<dbReference type="Gene3D" id="3.40.50.1820">
    <property type="entry name" value="alpha/beta hydrolase"/>
    <property type="match status" value="1"/>
</dbReference>
<dbReference type="InterPro" id="IPR029058">
    <property type="entry name" value="AB_hydrolase_fold"/>
</dbReference>
<dbReference type="RefSeq" id="XP_031006350.1">
    <property type="nucleotide sequence ID" value="XM_031149002.1"/>
</dbReference>
<dbReference type="GO" id="GO:0004252">
    <property type="term" value="F:serine-type endopeptidase activity"/>
    <property type="evidence" value="ECO:0007669"/>
    <property type="project" value="UniProtKB-UniRule"/>
</dbReference>
<dbReference type="InterPro" id="IPR015500">
    <property type="entry name" value="Peptidase_S8_subtilisin-rel"/>
</dbReference>
<feature type="domain" description="Peptidase S8/S53" evidence="13">
    <location>
        <begin position="621"/>
        <end position="888"/>
    </location>
</feature>
<evidence type="ECO:0000256" key="2">
    <source>
        <dbReference type="ARBA" id="ARBA00004240"/>
    </source>
</evidence>
<dbReference type="Pfam" id="PF00082">
    <property type="entry name" value="Peptidase_S8"/>
    <property type="match status" value="1"/>
</dbReference>
<name>A0A8H8U154_9HELO</name>
<dbReference type="SUPFAM" id="SSF52743">
    <property type="entry name" value="Subtilisin-like"/>
    <property type="match status" value="1"/>
</dbReference>
<dbReference type="InterPro" id="IPR007751">
    <property type="entry name" value="DUF676_lipase-like"/>
</dbReference>
<dbReference type="GO" id="GO:0005739">
    <property type="term" value="C:mitochondrion"/>
    <property type="evidence" value="ECO:0007669"/>
    <property type="project" value="UniProtKB-SubCell"/>
</dbReference>
<evidence type="ECO:0000259" key="13">
    <source>
        <dbReference type="Pfam" id="PF00082"/>
    </source>
</evidence>
<feature type="active site" description="Charge relay system" evidence="11">
    <location>
        <position position="869"/>
    </location>
</feature>
<keyword evidence="7" id="KW-0256">Endoplasmic reticulum</keyword>
<evidence type="ECO:0000256" key="9">
    <source>
        <dbReference type="ARBA" id="ARBA00023128"/>
    </source>
</evidence>
<comment type="caution">
    <text evidence="15">The sequence shown here is derived from an EMBL/GenBank/DDBJ whole genome shotgun (WGS) entry which is preliminary data.</text>
</comment>
<evidence type="ECO:0000256" key="11">
    <source>
        <dbReference type="PROSITE-ProRule" id="PRU01240"/>
    </source>
</evidence>
<comment type="subcellular location">
    <subcellularLocation>
        <location evidence="2">Endoplasmic reticulum</location>
    </subcellularLocation>
    <subcellularLocation>
        <location evidence="3">Membrane</location>
    </subcellularLocation>
    <subcellularLocation>
        <location evidence="1">Mitochondrion</location>
    </subcellularLocation>
</comment>
<feature type="domain" description="DUF676" evidence="14">
    <location>
        <begin position="19"/>
        <end position="145"/>
    </location>
</feature>
<protein>
    <submittedName>
        <fullName evidence="15">Subtilisin-like serine protease</fullName>
    </submittedName>
</protein>
<evidence type="ECO:0000256" key="10">
    <source>
        <dbReference type="ARBA" id="ARBA00023136"/>
    </source>
</evidence>
<evidence type="ECO:0000313" key="15">
    <source>
        <dbReference type="EMBL" id="TVY27562.1"/>
    </source>
</evidence>
<sequence length="921" mass="101614">MSYGLLQLLDPANAMVDIVFIHGAQGDRITTWTKSGIFWPKDFLLHDVPRARIFTFGYDAKVDHFWDPSQIEIDRHAHDLVESLIKHRHRTETNDRPIIFVAHSLGGLVCKIAVVMAETSPDKDIVAKRTHGIIFFGTPHEGSSQARWAETGRKFTKLFGLDSNQDTAKLLEGSARLSEREGTFIKFLHLSRYAESKGVNSNVQVACFFEEFASPLVDTIVSSTILHGYEALSIPANHQEMCKFTSRDEVGYKKVLRLLGRWMKELASRGETKRGKDDTETKPEQGPVTASELQTPETTSDWGTLSSYFQGPAAKVHEPSDTIAGDTKVIPPHVWFINQHAEDIIVVVSKYRLGHLLSGVTPDTSDTGGDVKFSNTSFLGPATRKTLPPHARDPERSSAVFPFWTREDGFGVISIFTGPDKILCLENDQVSAGSWIYLKREPDSDILEYDEATSPKSTPLFPIEINGNTIDLEIEGATGSSAQSNYILVQSWMPLALSQMKELESIGLSLHRQGYKISGSLGKAARSPQGRHSRIPHEVDIVFHDDVKPAGLRKSIAEMAHLRADTPVRSTQTSAHDPRAIPIRAIVKVHKLESRSHVAREILRADVRGDPGSQPNHTYEGKDEVVAVADTGFDSGHIKNIHHAFLDQQADLIESRILSIYPLSNIPLVNDFDGHGTHVCGLAVGNGTTRQGVEIKGTAPRAKLVVQCLGPDFNGVPSALVDLFGPPYNNNGARVHINSWGFGWSGTQLRYGEANRAEDIGQFVWDNPDMMICIAAGNNNNPYNPKSPRKQIGAEAAAKNCITVGATDNDLDYRDEVAYFSSRGPTVERRIKLDVVGPGILVLSANFAHQRRPAYPYDDPYWCFMNGTSMANPLVAGCAAVLREAVHAQAFSPTALCLCMELSQLNPWDWRCHSPSTGIKR</sequence>
<feature type="active site" description="Charge relay system" evidence="11">
    <location>
        <position position="630"/>
    </location>
</feature>
<dbReference type="InterPro" id="IPR036852">
    <property type="entry name" value="Peptidase_S8/S53_dom_sf"/>
</dbReference>
<dbReference type="Proteomes" id="UP000431533">
    <property type="component" value="Unassembled WGS sequence"/>
</dbReference>
<dbReference type="EMBL" id="QGMH01000046">
    <property type="protein sequence ID" value="TVY27562.1"/>
    <property type="molecule type" value="Genomic_DNA"/>
</dbReference>
<dbReference type="Pfam" id="PF05057">
    <property type="entry name" value="DUF676"/>
    <property type="match status" value="1"/>
</dbReference>
<dbReference type="GO" id="GO:0016020">
    <property type="term" value="C:membrane"/>
    <property type="evidence" value="ECO:0007669"/>
    <property type="project" value="UniProtKB-SubCell"/>
</dbReference>
<evidence type="ECO:0000259" key="14">
    <source>
        <dbReference type="Pfam" id="PF05057"/>
    </source>
</evidence>
<dbReference type="GeneID" id="41984236"/>
<dbReference type="CDD" id="cd04842">
    <property type="entry name" value="Peptidases_S8_Kp43_protease"/>
    <property type="match status" value="1"/>
</dbReference>
<dbReference type="InterPro" id="IPR022398">
    <property type="entry name" value="Peptidase_S8_His-AS"/>
</dbReference>
<keyword evidence="16" id="KW-1185">Reference proteome</keyword>
<dbReference type="PROSITE" id="PS51892">
    <property type="entry name" value="SUBTILASE"/>
    <property type="match status" value="1"/>
</dbReference>
<keyword evidence="5 11" id="KW-0645">Protease</keyword>
<keyword evidence="6 11" id="KW-0378">Hydrolase</keyword>
<evidence type="ECO:0000256" key="3">
    <source>
        <dbReference type="ARBA" id="ARBA00004370"/>
    </source>
</evidence>
<feature type="compositionally biased region" description="Polar residues" evidence="12">
    <location>
        <begin position="291"/>
        <end position="304"/>
    </location>
</feature>
<dbReference type="GO" id="GO:0006508">
    <property type="term" value="P:proteolysis"/>
    <property type="evidence" value="ECO:0007669"/>
    <property type="project" value="UniProtKB-KW"/>
</dbReference>
<evidence type="ECO:0000256" key="7">
    <source>
        <dbReference type="ARBA" id="ARBA00022824"/>
    </source>
</evidence>
<dbReference type="PRINTS" id="PR00723">
    <property type="entry name" value="SUBTILISIN"/>
</dbReference>
<dbReference type="AlphaFoldDB" id="A0A8H8U154"/>
<evidence type="ECO:0000256" key="6">
    <source>
        <dbReference type="ARBA" id="ARBA00022801"/>
    </source>
</evidence>
<dbReference type="InterPro" id="IPR000209">
    <property type="entry name" value="Peptidase_S8/S53_dom"/>
</dbReference>
<evidence type="ECO:0000256" key="12">
    <source>
        <dbReference type="SAM" id="MobiDB-lite"/>
    </source>
</evidence>
<dbReference type="PROSITE" id="PS00137">
    <property type="entry name" value="SUBTILASE_HIS"/>
    <property type="match status" value="1"/>
</dbReference>
<dbReference type="InterPro" id="IPR034058">
    <property type="entry name" value="TagA/B/C/D_pept_dom"/>
</dbReference>
<dbReference type="OrthoDB" id="427518at2759"/>
<keyword evidence="8 11" id="KW-0720">Serine protease</keyword>
<keyword evidence="10" id="KW-0472">Membrane</keyword>
<organism evidence="15 16">
    <name type="scientific">Lachnellula hyalina</name>
    <dbReference type="NCBI Taxonomy" id="1316788"/>
    <lineage>
        <taxon>Eukaryota</taxon>
        <taxon>Fungi</taxon>
        <taxon>Dikarya</taxon>
        <taxon>Ascomycota</taxon>
        <taxon>Pezizomycotina</taxon>
        <taxon>Leotiomycetes</taxon>
        <taxon>Helotiales</taxon>
        <taxon>Lachnaceae</taxon>
        <taxon>Lachnellula</taxon>
    </lineage>
</organism>
<evidence type="ECO:0000256" key="1">
    <source>
        <dbReference type="ARBA" id="ARBA00004173"/>
    </source>
</evidence>
<gene>
    <name evidence="15" type="ORF">LHYA1_G004038</name>
</gene>
<evidence type="ECO:0000256" key="8">
    <source>
        <dbReference type="ARBA" id="ARBA00022825"/>
    </source>
</evidence>
<feature type="compositionally biased region" description="Basic and acidic residues" evidence="12">
    <location>
        <begin position="269"/>
        <end position="283"/>
    </location>
</feature>
<feature type="active site" description="Charge relay system" evidence="11">
    <location>
        <position position="675"/>
    </location>
</feature>
<evidence type="ECO:0000256" key="5">
    <source>
        <dbReference type="ARBA" id="ARBA00022670"/>
    </source>
</evidence>
<reference evidence="15 16" key="1">
    <citation type="submission" date="2018-05" db="EMBL/GenBank/DDBJ databases">
        <title>Genome sequencing and assembly of the regulated plant pathogen Lachnellula willkommii and related sister species for the development of diagnostic species identification markers.</title>
        <authorList>
            <person name="Giroux E."/>
            <person name="Bilodeau G."/>
        </authorList>
    </citation>
    <scope>NUCLEOTIDE SEQUENCE [LARGE SCALE GENOMIC DNA]</scope>
    <source>
        <strain evidence="15 16">CBS 185.66</strain>
    </source>
</reference>
<dbReference type="PANTHER" id="PTHR48182:SF2">
    <property type="entry name" value="PROTEIN SERAC1"/>
    <property type="match status" value="1"/>
</dbReference>
<dbReference type="Gene3D" id="3.40.50.200">
    <property type="entry name" value="Peptidase S8/S53 domain"/>
    <property type="match status" value="1"/>
</dbReference>
<dbReference type="PROSITE" id="PS00138">
    <property type="entry name" value="SUBTILASE_SER"/>
    <property type="match status" value="1"/>
</dbReference>
<dbReference type="PANTHER" id="PTHR48182">
    <property type="entry name" value="PROTEIN SERAC1"/>
    <property type="match status" value="1"/>
</dbReference>
<evidence type="ECO:0000256" key="4">
    <source>
        <dbReference type="ARBA" id="ARBA00007920"/>
    </source>
</evidence>
<feature type="region of interest" description="Disordered" evidence="12">
    <location>
        <begin position="269"/>
        <end position="304"/>
    </location>
</feature>
<dbReference type="GO" id="GO:0005783">
    <property type="term" value="C:endoplasmic reticulum"/>
    <property type="evidence" value="ECO:0007669"/>
    <property type="project" value="UniProtKB-SubCell"/>
</dbReference>
<comment type="similarity">
    <text evidence="4">Belongs to the putative lipase ROG1 family.</text>
</comment>
<proteinExistence type="inferred from homology"/>
<keyword evidence="9" id="KW-0496">Mitochondrion</keyword>
<comment type="similarity">
    <text evidence="11">Belongs to the peptidase S8 family.</text>
</comment>
<dbReference type="InterPro" id="IPR023828">
    <property type="entry name" value="Peptidase_S8_Ser-AS"/>
</dbReference>
<evidence type="ECO:0000313" key="16">
    <source>
        <dbReference type="Proteomes" id="UP000431533"/>
    </source>
</evidence>